<dbReference type="InterPro" id="IPR027417">
    <property type="entry name" value="P-loop_NTPase"/>
</dbReference>
<sequence length="364" mass="40442">MPDDQNTQGKPDTLALLSLSQSEDDMRRLGVLADVYSLYFAFGHRDDPLRAELDRMIGRLLMRISGLLPPEAADRLDTRCLVLTGASGAGKSAALGRMFLKHPSFPGFGVAGSGCPAVRVRVRGGCTHGSLARALLRALDYPIIVARKDAETLWEMARERVRMMDVRVIYFDEFQNVIETANVDEVQKMLNSLKTFLNHETHPVLLVLSGLPSIVPFLEIDTQVFRRSVFIRFQPLDADDLPLLSKIVGDLAKAANLRVDIPKMAGFLPRLMHASLFQLGTSVELACEAAEQALMVGGDTLEVGHFAAGFARRTGNADEANPFLAKDYHLIDCSRVHRKAVIAPDDDDEMDKRRRMRRKMRATK</sequence>
<dbReference type="SUPFAM" id="SSF52540">
    <property type="entry name" value="P-loop containing nucleoside triphosphate hydrolases"/>
    <property type="match status" value="1"/>
</dbReference>
<protein>
    <submittedName>
        <fullName evidence="1">TniB protein</fullName>
    </submittedName>
</protein>
<dbReference type="Pfam" id="PF05621">
    <property type="entry name" value="TniB"/>
    <property type="match status" value="1"/>
</dbReference>
<dbReference type="OrthoDB" id="5288220at2"/>
<dbReference type="RefSeq" id="WP_088520660.1">
    <property type="nucleotide sequence ID" value="NZ_NPET01000001.1"/>
</dbReference>
<dbReference type="AlphaFoldDB" id="A0A212RHK8"/>
<dbReference type="EMBL" id="FYDG01000004">
    <property type="protein sequence ID" value="SNB71741.1"/>
    <property type="molecule type" value="Genomic_DNA"/>
</dbReference>
<keyword evidence="2" id="KW-1185">Reference proteome</keyword>
<dbReference type="Gene3D" id="3.40.50.300">
    <property type="entry name" value="P-loop containing nucleotide triphosphate hydrolases"/>
    <property type="match status" value="1"/>
</dbReference>
<proteinExistence type="predicted"/>
<gene>
    <name evidence="1" type="ORF">SAMN06265338_104207</name>
</gene>
<accession>A0A212RHK8</accession>
<organism evidence="1 2">
    <name type="scientific">Rhodoblastus acidophilus</name>
    <name type="common">Rhodopseudomonas acidophila</name>
    <dbReference type="NCBI Taxonomy" id="1074"/>
    <lineage>
        <taxon>Bacteria</taxon>
        <taxon>Pseudomonadati</taxon>
        <taxon>Pseudomonadota</taxon>
        <taxon>Alphaproteobacteria</taxon>
        <taxon>Hyphomicrobiales</taxon>
        <taxon>Rhodoblastaceae</taxon>
        <taxon>Rhodoblastus</taxon>
    </lineage>
</organism>
<dbReference type="InterPro" id="IPR008868">
    <property type="entry name" value="TniB"/>
</dbReference>
<dbReference type="Proteomes" id="UP000198418">
    <property type="component" value="Unassembled WGS sequence"/>
</dbReference>
<reference evidence="2" key="1">
    <citation type="submission" date="2017-06" db="EMBL/GenBank/DDBJ databases">
        <authorList>
            <person name="Varghese N."/>
            <person name="Submissions S."/>
        </authorList>
    </citation>
    <scope>NUCLEOTIDE SEQUENCE [LARGE SCALE GENOMIC DNA]</scope>
    <source>
        <strain evidence="2">DSM 137</strain>
    </source>
</reference>
<name>A0A212RHK8_RHOAC</name>
<evidence type="ECO:0000313" key="2">
    <source>
        <dbReference type="Proteomes" id="UP000198418"/>
    </source>
</evidence>
<evidence type="ECO:0000313" key="1">
    <source>
        <dbReference type="EMBL" id="SNB71741.1"/>
    </source>
</evidence>